<feature type="region of interest" description="Disordered" evidence="1">
    <location>
        <begin position="72"/>
        <end position="92"/>
    </location>
</feature>
<evidence type="ECO:0000313" key="3">
    <source>
        <dbReference type="EMBL" id="KAL0461815.1"/>
    </source>
</evidence>
<comment type="caution">
    <text evidence="3">The sequence shown here is derived from an EMBL/GenBank/DDBJ whole genome shotgun (WGS) entry which is preliminary data.</text>
</comment>
<proteinExistence type="predicted"/>
<dbReference type="InterPro" id="IPR004367">
    <property type="entry name" value="Cyclin_C-dom"/>
</dbReference>
<feature type="domain" description="Cyclin C-terminal" evidence="2">
    <location>
        <begin position="10"/>
        <end position="80"/>
    </location>
</feature>
<protein>
    <recommendedName>
        <fullName evidence="2">Cyclin C-terminal domain-containing protein</fullName>
    </recommendedName>
</protein>
<evidence type="ECO:0000256" key="1">
    <source>
        <dbReference type="SAM" id="MobiDB-lite"/>
    </source>
</evidence>
<accession>A0AAW2Y7V2</accession>
<reference evidence="3" key="1">
    <citation type="submission" date="2020-06" db="EMBL/GenBank/DDBJ databases">
        <authorList>
            <person name="Li T."/>
            <person name="Hu X."/>
            <person name="Zhang T."/>
            <person name="Song X."/>
            <person name="Zhang H."/>
            <person name="Dai N."/>
            <person name="Sheng W."/>
            <person name="Hou X."/>
            <person name="Wei L."/>
        </authorList>
    </citation>
    <scope>NUCLEOTIDE SEQUENCE</scope>
    <source>
        <strain evidence="3">KEN1</strain>
        <tissue evidence="3">Leaf</tissue>
    </source>
</reference>
<dbReference type="Pfam" id="PF02984">
    <property type="entry name" value="Cyclin_C"/>
    <property type="match status" value="1"/>
</dbReference>
<sequence length="145" mass="16065">MPSSSHSNADCRHVHYLPSVIAAATMKYVVRETDPCDAVEYQDQLMSALRTSKESIDDCHELIMEIMSEHSRKLGHKRKHEPIPSSPSGVIDAYFSSDSSNDSWAVESSVSPSPEPLIKRSRAQNQHMRLAPLGTLSVGVAHRPQ</sequence>
<dbReference type="EMBL" id="JACGWN010000001">
    <property type="protein sequence ID" value="KAL0461815.1"/>
    <property type="molecule type" value="Genomic_DNA"/>
</dbReference>
<dbReference type="AlphaFoldDB" id="A0AAW2Y7V2"/>
<name>A0AAW2Y7V2_9LAMI</name>
<reference evidence="3" key="2">
    <citation type="journal article" date="2024" name="Plant">
        <title>Genomic evolution and insights into agronomic trait innovations of Sesamum species.</title>
        <authorList>
            <person name="Miao H."/>
            <person name="Wang L."/>
            <person name="Qu L."/>
            <person name="Liu H."/>
            <person name="Sun Y."/>
            <person name="Le M."/>
            <person name="Wang Q."/>
            <person name="Wei S."/>
            <person name="Zheng Y."/>
            <person name="Lin W."/>
            <person name="Duan Y."/>
            <person name="Cao H."/>
            <person name="Xiong S."/>
            <person name="Wang X."/>
            <person name="Wei L."/>
            <person name="Li C."/>
            <person name="Ma Q."/>
            <person name="Ju M."/>
            <person name="Zhao R."/>
            <person name="Li G."/>
            <person name="Mu C."/>
            <person name="Tian Q."/>
            <person name="Mei H."/>
            <person name="Zhang T."/>
            <person name="Gao T."/>
            <person name="Zhang H."/>
        </authorList>
    </citation>
    <scope>NUCLEOTIDE SEQUENCE</scope>
    <source>
        <strain evidence="3">KEN1</strain>
    </source>
</reference>
<organism evidence="3">
    <name type="scientific">Sesamum latifolium</name>
    <dbReference type="NCBI Taxonomy" id="2727402"/>
    <lineage>
        <taxon>Eukaryota</taxon>
        <taxon>Viridiplantae</taxon>
        <taxon>Streptophyta</taxon>
        <taxon>Embryophyta</taxon>
        <taxon>Tracheophyta</taxon>
        <taxon>Spermatophyta</taxon>
        <taxon>Magnoliopsida</taxon>
        <taxon>eudicotyledons</taxon>
        <taxon>Gunneridae</taxon>
        <taxon>Pentapetalae</taxon>
        <taxon>asterids</taxon>
        <taxon>lamiids</taxon>
        <taxon>Lamiales</taxon>
        <taxon>Pedaliaceae</taxon>
        <taxon>Sesamum</taxon>
    </lineage>
</organism>
<evidence type="ECO:0000259" key="2">
    <source>
        <dbReference type="Pfam" id="PF02984"/>
    </source>
</evidence>
<gene>
    <name evidence="3" type="ORF">Slati_0069100</name>
</gene>
<dbReference type="Gene3D" id="1.10.472.10">
    <property type="entry name" value="Cyclin-like"/>
    <property type="match status" value="1"/>
</dbReference>